<dbReference type="Proteomes" id="UP000176244">
    <property type="component" value="Unassembled WGS sequence"/>
</dbReference>
<sequence>MYTIFKNFIYDSVNNSGVITGSIKNLAEQVFYIDKYIGDVSGLDLSTGLTQIFYQLALLLLVIKFSKSGFETYITWTGGDPDSDPMAMLQRTVKAVVMIVAFPMLYQIFARVCTGVLYEILNSMNSEFLYEDNYVKNLIEANMGPFAVLVFFIGALILYFQMLARGFQMWIMQIGFPLACVGLIESDNGVFAPFMMTFFKVGITTIIQLSLLSLSYILMATGDFAIGFGALAAGISTPVLLQQFMVHAGNANLSGKALTIARVTEVAVRSVK</sequence>
<reference evidence="2 3" key="1">
    <citation type="submission" date="2015-09" db="EMBL/GenBank/DDBJ databases">
        <title>Genome sequence of Acetobacterium wieringae DSM 1911.</title>
        <authorList>
            <person name="Poehlein A."/>
            <person name="Bengelsdorf F.R."/>
            <person name="Schiel-Bengelsdorf B."/>
            <person name="Duerre P."/>
            <person name="Daniel R."/>
        </authorList>
    </citation>
    <scope>NUCLEOTIDE SEQUENCE [LARGE SCALE GENOMIC DNA]</scope>
    <source>
        <strain evidence="2 3">DSM 1911</strain>
    </source>
</reference>
<gene>
    <name evidence="2" type="ORF">ACWI_10100</name>
</gene>
<dbReference type="OrthoDB" id="1777254at2"/>
<name>A0A1F2PJJ5_9FIRM</name>
<dbReference type="Pfam" id="PF19597">
    <property type="entry name" value="TrbL_4"/>
    <property type="match status" value="1"/>
</dbReference>
<dbReference type="RefSeq" id="WP_070370352.1">
    <property type="nucleotide sequence ID" value="NZ_LKEU01000020.1"/>
</dbReference>
<keyword evidence="1" id="KW-0812">Transmembrane</keyword>
<keyword evidence="1" id="KW-0472">Membrane</keyword>
<feature type="transmembrane region" description="Helical" evidence="1">
    <location>
        <begin position="141"/>
        <end position="160"/>
    </location>
</feature>
<evidence type="ECO:0000256" key="1">
    <source>
        <dbReference type="SAM" id="Phobius"/>
    </source>
</evidence>
<protein>
    <recommendedName>
        <fullName evidence="4">Conjugal transfer protein TrbL</fullName>
    </recommendedName>
</protein>
<organism evidence="2 3">
    <name type="scientific">Acetobacterium wieringae</name>
    <dbReference type="NCBI Taxonomy" id="52694"/>
    <lineage>
        <taxon>Bacteria</taxon>
        <taxon>Bacillati</taxon>
        <taxon>Bacillota</taxon>
        <taxon>Clostridia</taxon>
        <taxon>Eubacteriales</taxon>
        <taxon>Eubacteriaceae</taxon>
        <taxon>Acetobacterium</taxon>
    </lineage>
</organism>
<dbReference type="AlphaFoldDB" id="A0A1F2PJJ5"/>
<dbReference type="InterPro" id="IPR046084">
    <property type="entry name" value="TrbL_4"/>
</dbReference>
<evidence type="ECO:0000313" key="3">
    <source>
        <dbReference type="Proteomes" id="UP000176244"/>
    </source>
</evidence>
<keyword evidence="1" id="KW-1133">Transmembrane helix</keyword>
<evidence type="ECO:0000313" key="2">
    <source>
        <dbReference type="EMBL" id="OFV71510.1"/>
    </source>
</evidence>
<feature type="transmembrane region" description="Helical" evidence="1">
    <location>
        <begin position="224"/>
        <end position="245"/>
    </location>
</feature>
<feature type="transmembrane region" description="Helical" evidence="1">
    <location>
        <begin position="95"/>
        <end position="121"/>
    </location>
</feature>
<accession>A0A1F2PJJ5</accession>
<proteinExistence type="predicted"/>
<evidence type="ECO:0008006" key="4">
    <source>
        <dbReference type="Google" id="ProtNLM"/>
    </source>
</evidence>
<feature type="transmembrane region" description="Helical" evidence="1">
    <location>
        <begin position="190"/>
        <end position="212"/>
    </location>
</feature>
<comment type="caution">
    <text evidence="2">The sequence shown here is derived from an EMBL/GenBank/DDBJ whole genome shotgun (WGS) entry which is preliminary data.</text>
</comment>
<feature type="transmembrane region" description="Helical" evidence="1">
    <location>
        <begin position="167"/>
        <end position="184"/>
    </location>
</feature>
<dbReference type="STRING" id="52694.ACWI_10100"/>
<dbReference type="EMBL" id="LKEU01000020">
    <property type="protein sequence ID" value="OFV71510.1"/>
    <property type="molecule type" value="Genomic_DNA"/>
</dbReference>